<evidence type="ECO:0000313" key="8">
    <source>
        <dbReference type="EMBL" id="BAM04931.1"/>
    </source>
</evidence>
<keyword evidence="2" id="KW-1003">Cell membrane</keyword>
<feature type="transmembrane region" description="Helical" evidence="7">
    <location>
        <begin position="333"/>
        <end position="358"/>
    </location>
</feature>
<feature type="transmembrane region" description="Helical" evidence="7">
    <location>
        <begin position="132"/>
        <end position="150"/>
    </location>
</feature>
<dbReference type="NCBIfam" id="TIGR03408">
    <property type="entry name" value="urea_trans_UrtC"/>
    <property type="match status" value="1"/>
</dbReference>
<feature type="transmembrane region" description="Helical" evidence="7">
    <location>
        <begin position="310"/>
        <end position="327"/>
    </location>
</feature>
<dbReference type="eggNOG" id="COG4177">
    <property type="taxonomic scope" value="Bacteria"/>
</dbReference>
<evidence type="ECO:0000313" key="9">
    <source>
        <dbReference type="Proteomes" id="UP000007881"/>
    </source>
</evidence>
<feature type="transmembrane region" description="Helical" evidence="7">
    <location>
        <begin position="15"/>
        <end position="35"/>
    </location>
</feature>
<protein>
    <submittedName>
        <fullName evidence="8">Putative urea ABC transporter permease protein</fullName>
    </submittedName>
</protein>
<evidence type="ECO:0000256" key="5">
    <source>
        <dbReference type="ARBA" id="ARBA00023136"/>
    </source>
</evidence>
<dbReference type="PATRIC" id="fig|1142394.8.peg.2868"/>
<dbReference type="GO" id="GO:0015658">
    <property type="term" value="F:branched-chain amino acid transmembrane transporter activity"/>
    <property type="evidence" value="ECO:0007669"/>
    <property type="project" value="InterPro"/>
</dbReference>
<organism evidence="8 9">
    <name type="scientific">Phycisphaera mikurensis (strain NBRC 102666 / KCTC 22515 / FYK2301M01)</name>
    <dbReference type="NCBI Taxonomy" id="1142394"/>
    <lineage>
        <taxon>Bacteria</taxon>
        <taxon>Pseudomonadati</taxon>
        <taxon>Planctomycetota</taxon>
        <taxon>Phycisphaerae</taxon>
        <taxon>Phycisphaerales</taxon>
        <taxon>Phycisphaeraceae</taxon>
        <taxon>Phycisphaera</taxon>
    </lineage>
</organism>
<name>I0II43_PHYMF</name>
<proteinExistence type="predicted"/>
<keyword evidence="3 7" id="KW-0812">Transmembrane</keyword>
<dbReference type="KEGG" id="phm:PSMK_27720"/>
<dbReference type="HOGENOM" id="CLU_031365_0_0_0"/>
<keyword evidence="4 7" id="KW-1133">Transmembrane helix</keyword>
<evidence type="ECO:0000256" key="6">
    <source>
        <dbReference type="SAM" id="MobiDB-lite"/>
    </source>
</evidence>
<feature type="transmembrane region" description="Helical" evidence="7">
    <location>
        <begin position="47"/>
        <end position="69"/>
    </location>
</feature>
<feature type="transmembrane region" description="Helical" evidence="7">
    <location>
        <begin position="162"/>
        <end position="180"/>
    </location>
</feature>
<dbReference type="InterPro" id="IPR017778">
    <property type="entry name" value="ABC_transptr_urea_perm_UrtC"/>
</dbReference>
<evidence type="ECO:0000256" key="7">
    <source>
        <dbReference type="SAM" id="Phobius"/>
    </source>
</evidence>
<feature type="transmembrane region" description="Helical" evidence="7">
    <location>
        <begin position="211"/>
        <end position="231"/>
    </location>
</feature>
<dbReference type="AlphaFoldDB" id="I0II43"/>
<evidence type="ECO:0000256" key="2">
    <source>
        <dbReference type="ARBA" id="ARBA00022475"/>
    </source>
</evidence>
<dbReference type="InterPro" id="IPR043428">
    <property type="entry name" value="LivM-like"/>
</dbReference>
<accession>I0II43</accession>
<evidence type="ECO:0000256" key="1">
    <source>
        <dbReference type="ARBA" id="ARBA00004651"/>
    </source>
</evidence>
<gene>
    <name evidence="8" type="primary">urtC</name>
    <name evidence="8" type="ordered locus">PSMK_27720</name>
</gene>
<reference evidence="8 9" key="1">
    <citation type="submission" date="2012-02" db="EMBL/GenBank/DDBJ databases">
        <title>Complete genome sequence of Phycisphaera mikurensis NBRC 102666.</title>
        <authorList>
            <person name="Ankai A."/>
            <person name="Hosoyama A."/>
            <person name="Terui Y."/>
            <person name="Sekine M."/>
            <person name="Fukai R."/>
            <person name="Kato Y."/>
            <person name="Nakamura S."/>
            <person name="Yamada-Narita S."/>
            <person name="Kawakoshi A."/>
            <person name="Fukunaga Y."/>
            <person name="Yamazaki S."/>
            <person name="Fujita N."/>
        </authorList>
    </citation>
    <scope>NUCLEOTIDE SEQUENCE [LARGE SCALE GENOMIC DNA]</scope>
    <source>
        <strain evidence="9">NBRC 102666 / KCTC 22515 / FYK2301M01</strain>
    </source>
</reference>
<feature type="region of interest" description="Disordered" evidence="6">
    <location>
        <begin position="374"/>
        <end position="400"/>
    </location>
</feature>
<dbReference type="Pfam" id="PF02653">
    <property type="entry name" value="BPD_transp_2"/>
    <property type="match status" value="1"/>
</dbReference>
<dbReference type="PANTHER" id="PTHR30482">
    <property type="entry name" value="HIGH-AFFINITY BRANCHED-CHAIN AMINO ACID TRANSPORT SYSTEM PERMEASE"/>
    <property type="match status" value="1"/>
</dbReference>
<dbReference type="Proteomes" id="UP000007881">
    <property type="component" value="Chromosome"/>
</dbReference>
<dbReference type="GO" id="GO:0005886">
    <property type="term" value="C:plasma membrane"/>
    <property type="evidence" value="ECO:0007669"/>
    <property type="project" value="UniProtKB-SubCell"/>
</dbReference>
<sequence>MNASEIRFRFFGSNAGLVAFAALAALLLLAMPLWLDAFRLNMAAKYLSLAFVAVGLVLCWGYGGVLSLGQGVFWGLGGYCLAAFLKLEAAGNIAAESGTDQINALTTAGLPDFMDWNQITELPWFWIPFKSFPLTLVLVFAVPTLLAYLLGTAMFKRRVSGVYFAIITQALCWLMQLLFVTRQGWTGGINGITDLRTMLGWDIRTPGAQNTLYFATVVFLLGTVLLGRWILSSKLGRLLVAVRDSEDRVRFSGYDVASFKTFVFCVAAAFSALGGAMFVLNTGMISPMLVTIEPSIYMVIFCAVGGRMSLTGAVFGTLLISWARTWFSEEFPALWYFAMGAIFIAVTLLFPSGIAGIVTQAGAKLGRLTGLGGKPDAEAAPRTDPASVPEPTPSAAPTRA</sequence>
<dbReference type="STRING" id="1142394.PSMK_27720"/>
<comment type="subcellular location">
    <subcellularLocation>
        <location evidence="1">Cell membrane</location>
        <topology evidence="1">Multi-pass membrane protein</topology>
    </subcellularLocation>
</comment>
<evidence type="ECO:0000256" key="3">
    <source>
        <dbReference type="ARBA" id="ARBA00022692"/>
    </source>
</evidence>
<keyword evidence="5 7" id="KW-0472">Membrane</keyword>
<dbReference type="PANTHER" id="PTHR30482:SF4">
    <property type="entry name" value="SLR1201 PROTEIN"/>
    <property type="match status" value="1"/>
</dbReference>
<evidence type="ECO:0000256" key="4">
    <source>
        <dbReference type="ARBA" id="ARBA00022989"/>
    </source>
</evidence>
<dbReference type="EMBL" id="AP012338">
    <property type="protein sequence ID" value="BAM04931.1"/>
    <property type="molecule type" value="Genomic_DNA"/>
</dbReference>
<feature type="transmembrane region" description="Helical" evidence="7">
    <location>
        <begin position="252"/>
        <end position="278"/>
    </location>
</feature>
<keyword evidence="9" id="KW-1185">Reference proteome</keyword>
<dbReference type="InterPro" id="IPR001851">
    <property type="entry name" value="ABC_transp_permease"/>
</dbReference>
<dbReference type="CDD" id="cd06581">
    <property type="entry name" value="TM_PBP1_LivM_like"/>
    <property type="match status" value="1"/>
</dbReference>
<dbReference type="RefSeq" id="WP_014438141.1">
    <property type="nucleotide sequence ID" value="NC_017080.1"/>
</dbReference>